<dbReference type="Proteomes" id="UP000249390">
    <property type="component" value="Unassembled WGS sequence"/>
</dbReference>
<sequence>MILLVLLGTIYDLQVLNFLPFSMVNLSSMKENQPEILCVNGVNEEDLSMGKKGVFGSNGIVSESKNDRGEFQKALPQLQQDDPLSDHSFASIENKLHVSPPRDDDDDDGKKEAFHVVARKPDEEVALLLSASDEKATPLDGKEESKCHNPITDLCVVEVAETGKEHFGDDGLIDRKPREDKILEGQNAVPRDESCNGEDNKTKPNRSILSLQDHFAEGEASFSALGFAGSSHPASVPYSGSTSLRSDSSTTSARSFAFPVLQSEWISSPVRMRKSYNRFWKHGGRWRRLLCCRF</sequence>
<accession>A0A328D752</accession>
<feature type="region of interest" description="Disordered" evidence="1">
    <location>
        <begin position="168"/>
        <end position="206"/>
    </location>
</feature>
<dbReference type="PANTHER" id="PTHR33914:SF20">
    <property type="match status" value="1"/>
</dbReference>
<evidence type="ECO:0000313" key="3">
    <source>
        <dbReference type="EMBL" id="RAL40151.1"/>
    </source>
</evidence>
<feature type="signal peptide" evidence="2">
    <location>
        <begin position="1"/>
        <end position="15"/>
    </location>
</feature>
<name>A0A328D752_9ASTE</name>
<comment type="caution">
    <text evidence="3">The sequence shown here is derived from an EMBL/GenBank/DDBJ whole genome shotgun (WGS) entry which is preliminary data.</text>
</comment>
<evidence type="ECO:0000256" key="1">
    <source>
        <dbReference type="SAM" id="MobiDB-lite"/>
    </source>
</evidence>
<dbReference type="GO" id="GO:0009786">
    <property type="term" value="P:regulation of asymmetric cell division"/>
    <property type="evidence" value="ECO:0007669"/>
    <property type="project" value="InterPro"/>
</dbReference>
<evidence type="ECO:0000256" key="2">
    <source>
        <dbReference type="SAM" id="SignalP"/>
    </source>
</evidence>
<dbReference type="EMBL" id="NQVE01000195">
    <property type="protein sequence ID" value="RAL40151.1"/>
    <property type="molecule type" value="Genomic_DNA"/>
</dbReference>
<dbReference type="AlphaFoldDB" id="A0A328D752"/>
<organism evidence="3 4">
    <name type="scientific">Cuscuta australis</name>
    <dbReference type="NCBI Taxonomy" id="267555"/>
    <lineage>
        <taxon>Eukaryota</taxon>
        <taxon>Viridiplantae</taxon>
        <taxon>Streptophyta</taxon>
        <taxon>Embryophyta</taxon>
        <taxon>Tracheophyta</taxon>
        <taxon>Spermatophyta</taxon>
        <taxon>Magnoliopsida</taxon>
        <taxon>eudicotyledons</taxon>
        <taxon>Gunneridae</taxon>
        <taxon>Pentapetalae</taxon>
        <taxon>asterids</taxon>
        <taxon>lamiids</taxon>
        <taxon>Solanales</taxon>
        <taxon>Convolvulaceae</taxon>
        <taxon>Cuscuteae</taxon>
        <taxon>Cuscuta</taxon>
        <taxon>Cuscuta subgen. Grammica</taxon>
        <taxon>Cuscuta sect. Cleistogrammica</taxon>
    </lineage>
</organism>
<feature type="compositionally biased region" description="Basic and acidic residues" evidence="1">
    <location>
        <begin position="168"/>
        <end position="183"/>
    </location>
</feature>
<protein>
    <submittedName>
        <fullName evidence="3">Uncharacterized protein</fullName>
    </submittedName>
</protein>
<feature type="chain" id="PRO_5016263699" evidence="2">
    <location>
        <begin position="16"/>
        <end position="294"/>
    </location>
</feature>
<gene>
    <name evidence="3" type="ORF">DM860_008291</name>
</gene>
<feature type="compositionally biased region" description="Basic and acidic residues" evidence="1">
    <location>
        <begin position="190"/>
        <end position="202"/>
    </location>
</feature>
<dbReference type="InterPro" id="IPR040378">
    <property type="entry name" value="BASL"/>
</dbReference>
<keyword evidence="4" id="KW-1185">Reference proteome</keyword>
<reference evidence="3 4" key="1">
    <citation type="submission" date="2018-06" db="EMBL/GenBank/DDBJ databases">
        <title>The Genome of Cuscuta australis (Dodder) Provides Insight into the Evolution of Plant Parasitism.</title>
        <authorList>
            <person name="Liu H."/>
        </authorList>
    </citation>
    <scope>NUCLEOTIDE SEQUENCE [LARGE SCALE GENOMIC DNA]</scope>
    <source>
        <strain evidence="4">cv. Yunnan</strain>
        <tissue evidence="3">Vines</tissue>
    </source>
</reference>
<evidence type="ECO:0000313" key="4">
    <source>
        <dbReference type="Proteomes" id="UP000249390"/>
    </source>
</evidence>
<keyword evidence="2" id="KW-0732">Signal</keyword>
<dbReference type="PANTHER" id="PTHR33914">
    <property type="entry name" value="18S PRE-RIBOSOMAL ASSEMBLY PROTEIN GAR2-LIKE PROTEIN"/>
    <property type="match status" value="1"/>
</dbReference>
<proteinExistence type="predicted"/>